<dbReference type="PANTHER" id="PTHR22838">
    <property type="entry name" value="WD REPEAT PROTEIN 26-RELATED"/>
    <property type="match status" value="1"/>
</dbReference>
<keyword evidence="5" id="KW-1185">Reference proteome</keyword>
<evidence type="ECO:0000256" key="1">
    <source>
        <dbReference type="ARBA" id="ARBA00022574"/>
    </source>
</evidence>
<dbReference type="InterPro" id="IPR015943">
    <property type="entry name" value="WD40/YVTN_repeat-like_dom_sf"/>
</dbReference>
<organism evidence="4 5">
    <name type="scientific">Actinomortierella ambigua</name>
    <dbReference type="NCBI Taxonomy" id="1343610"/>
    <lineage>
        <taxon>Eukaryota</taxon>
        <taxon>Fungi</taxon>
        <taxon>Fungi incertae sedis</taxon>
        <taxon>Mucoromycota</taxon>
        <taxon>Mortierellomycotina</taxon>
        <taxon>Mortierellomycetes</taxon>
        <taxon>Mortierellales</taxon>
        <taxon>Mortierellaceae</taxon>
        <taxon>Actinomortierella</taxon>
    </lineage>
</organism>
<dbReference type="SMART" id="SM00320">
    <property type="entry name" value="WD40"/>
    <property type="match status" value="3"/>
</dbReference>
<gene>
    <name evidence="4" type="ORF">DFQ27_000303</name>
</gene>
<evidence type="ECO:0000313" key="5">
    <source>
        <dbReference type="Proteomes" id="UP000807716"/>
    </source>
</evidence>
<dbReference type="Pfam" id="PF00400">
    <property type="entry name" value="WD40"/>
    <property type="match status" value="3"/>
</dbReference>
<sequence>HSDLVASIVWLPDGKHFISGSEKNMYLMSTTGEVKHSWSNIHVRDLAISEDGSTLVAMGGSIIHVISLEDKTEVMRVEETDMITAICLSKDGNHLLVNTTVKPAQQPIHREIHLWNLAEGRIVRKYSGQRQGLFVIRSCFGGYNERFIVSGSEDCKVYIWHRDNGNLIQVLEGHTQPVTCVAWSPTHPTLFVSGSDDHTIRIWGTPEDAEEDQRILQARLLNGAN</sequence>
<keyword evidence="1 3" id="KW-0853">WD repeat</keyword>
<dbReference type="InterPro" id="IPR051350">
    <property type="entry name" value="WD_repeat-ST_regulator"/>
</dbReference>
<feature type="repeat" description="WD" evidence="3">
    <location>
        <begin position="171"/>
        <end position="203"/>
    </location>
</feature>
<keyword evidence="2" id="KW-0677">Repeat</keyword>
<dbReference type="PROSITE" id="PS50294">
    <property type="entry name" value="WD_REPEATS_REGION"/>
    <property type="match status" value="1"/>
</dbReference>
<feature type="non-terminal residue" evidence="4">
    <location>
        <position position="225"/>
    </location>
</feature>
<accession>A0A9P6PP18</accession>
<protein>
    <submittedName>
        <fullName evidence="4">Uncharacterized protein</fullName>
    </submittedName>
</protein>
<dbReference type="GO" id="GO:0043161">
    <property type="term" value="P:proteasome-mediated ubiquitin-dependent protein catabolic process"/>
    <property type="evidence" value="ECO:0007669"/>
    <property type="project" value="TreeGrafter"/>
</dbReference>
<dbReference type="GO" id="GO:0034657">
    <property type="term" value="C:GID complex"/>
    <property type="evidence" value="ECO:0007669"/>
    <property type="project" value="TreeGrafter"/>
</dbReference>
<evidence type="ECO:0000256" key="2">
    <source>
        <dbReference type="ARBA" id="ARBA00022737"/>
    </source>
</evidence>
<dbReference type="PANTHER" id="PTHR22838:SF0">
    <property type="entry name" value="WD REPEAT-CONTAINING PROTEIN 26"/>
    <property type="match status" value="1"/>
</dbReference>
<dbReference type="InterPro" id="IPR011047">
    <property type="entry name" value="Quinoprotein_ADH-like_sf"/>
</dbReference>
<name>A0A9P6PP18_9FUNG</name>
<dbReference type="Proteomes" id="UP000807716">
    <property type="component" value="Unassembled WGS sequence"/>
</dbReference>
<dbReference type="EMBL" id="JAAAJB010001056">
    <property type="protein sequence ID" value="KAG0249184.1"/>
    <property type="molecule type" value="Genomic_DNA"/>
</dbReference>
<dbReference type="PROSITE" id="PS50082">
    <property type="entry name" value="WD_REPEATS_2"/>
    <property type="match status" value="1"/>
</dbReference>
<comment type="caution">
    <text evidence="4">The sequence shown here is derived from an EMBL/GenBank/DDBJ whole genome shotgun (WGS) entry which is preliminary data.</text>
</comment>
<dbReference type="OrthoDB" id="972532at2759"/>
<dbReference type="Gene3D" id="2.130.10.10">
    <property type="entry name" value="YVTN repeat-like/Quinoprotein amine dehydrogenase"/>
    <property type="match status" value="2"/>
</dbReference>
<dbReference type="AlphaFoldDB" id="A0A9P6PP18"/>
<evidence type="ECO:0000256" key="3">
    <source>
        <dbReference type="PROSITE-ProRule" id="PRU00221"/>
    </source>
</evidence>
<evidence type="ECO:0000313" key="4">
    <source>
        <dbReference type="EMBL" id="KAG0249184.1"/>
    </source>
</evidence>
<dbReference type="SUPFAM" id="SSF50998">
    <property type="entry name" value="Quinoprotein alcohol dehydrogenase-like"/>
    <property type="match status" value="1"/>
</dbReference>
<reference evidence="4" key="1">
    <citation type="journal article" date="2020" name="Fungal Divers.">
        <title>Resolving the Mortierellaceae phylogeny through synthesis of multi-gene phylogenetics and phylogenomics.</title>
        <authorList>
            <person name="Vandepol N."/>
            <person name="Liber J."/>
            <person name="Desiro A."/>
            <person name="Na H."/>
            <person name="Kennedy M."/>
            <person name="Barry K."/>
            <person name="Grigoriev I.V."/>
            <person name="Miller A.N."/>
            <person name="O'Donnell K."/>
            <person name="Stajich J.E."/>
            <person name="Bonito G."/>
        </authorList>
    </citation>
    <scope>NUCLEOTIDE SEQUENCE</scope>
    <source>
        <strain evidence="4">BC1065</strain>
    </source>
</reference>
<proteinExistence type="predicted"/>
<dbReference type="InterPro" id="IPR001680">
    <property type="entry name" value="WD40_rpt"/>
</dbReference>